<organism evidence="1 2">
    <name type="scientific">Aliikangiella maris</name>
    <dbReference type="NCBI Taxonomy" id="3162458"/>
    <lineage>
        <taxon>Bacteria</taxon>
        <taxon>Pseudomonadati</taxon>
        <taxon>Pseudomonadota</taxon>
        <taxon>Gammaproteobacteria</taxon>
        <taxon>Oceanospirillales</taxon>
        <taxon>Pleioneaceae</taxon>
        <taxon>Aliikangiella</taxon>
    </lineage>
</organism>
<accession>A0ABV2BR36</accession>
<keyword evidence="2" id="KW-1185">Reference proteome</keyword>
<protein>
    <submittedName>
        <fullName evidence="1">DUF6316 family protein</fullName>
    </submittedName>
</protein>
<dbReference type="InterPro" id="IPR045630">
    <property type="entry name" value="DUF6316"/>
</dbReference>
<name>A0ABV2BR36_9GAMM</name>
<sequence>MVSNRRLGDDLEEVQFTRTDRFIVSDEGHFFRTREGVVGPFDDLSSALLGLIDSAKKSGLPQYQINQIYQSACQKVLESVN</sequence>
<dbReference type="Proteomes" id="UP001548189">
    <property type="component" value="Unassembled WGS sequence"/>
</dbReference>
<dbReference type="Pfam" id="PF19837">
    <property type="entry name" value="DUF6316"/>
    <property type="match status" value="1"/>
</dbReference>
<reference evidence="1 2" key="1">
    <citation type="submission" date="2024-06" db="EMBL/GenBank/DDBJ databases">
        <authorList>
            <person name="Li F."/>
        </authorList>
    </citation>
    <scope>NUCLEOTIDE SEQUENCE [LARGE SCALE GENOMIC DNA]</scope>
    <source>
        <strain evidence="1 2">GXAS 311</strain>
    </source>
</reference>
<dbReference type="EMBL" id="JBEVCJ010000004">
    <property type="protein sequence ID" value="MET1254389.1"/>
    <property type="molecule type" value="Genomic_DNA"/>
</dbReference>
<gene>
    <name evidence="1" type="ORF">ABVT43_04550</name>
</gene>
<evidence type="ECO:0000313" key="2">
    <source>
        <dbReference type="Proteomes" id="UP001548189"/>
    </source>
</evidence>
<proteinExistence type="predicted"/>
<evidence type="ECO:0000313" key="1">
    <source>
        <dbReference type="EMBL" id="MET1254389.1"/>
    </source>
</evidence>
<comment type="caution">
    <text evidence="1">The sequence shown here is derived from an EMBL/GenBank/DDBJ whole genome shotgun (WGS) entry which is preliminary data.</text>
</comment>